<dbReference type="InterPro" id="IPR005471">
    <property type="entry name" value="Tscrpt_reg_IclR_N"/>
</dbReference>
<evidence type="ECO:0000256" key="3">
    <source>
        <dbReference type="ARBA" id="ARBA00023163"/>
    </source>
</evidence>
<accession>A0ABX1S7G7</accession>
<dbReference type="InterPro" id="IPR029016">
    <property type="entry name" value="GAF-like_dom_sf"/>
</dbReference>
<dbReference type="SUPFAM" id="SSF46785">
    <property type="entry name" value="Winged helix' DNA-binding domain"/>
    <property type="match status" value="1"/>
</dbReference>
<feature type="domain" description="HTH iclR-type" evidence="4">
    <location>
        <begin position="9"/>
        <end position="69"/>
    </location>
</feature>
<evidence type="ECO:0000313" key="6">
    <source>
        <dbReference type="EMBL" id="NMH97509.1"/>
    </source>
</evidence>
<dbReference type="Pfam" id="PF01614">
    <property type="entry name" value="IclR_C"/>
    <property type="match status" value="1"/>
</dbReference>
<dbReference type="PROSITE" id="PS51077">
    <property type="entry name" value="HTH_ICLR"/>
    <property type="match status" value="1"/>
</dbReference>
<sequence>MRNQPAYAITSVDHALRLARILQVEGPLRVSEAAERLGIARSTAHRLLAMLVYRDFAVQDDERRYRAGPALRPASVTPEPVTVLRGVALPHLRALVERTGETANLQVLVGTVIRFVATVESEQVLRVGDREGRELPAHLVSGGKALLAALAPSEVDARCAAGGPDRAVLARELELIRERGFAINDQLTEPGVMAVGMAVRDPHGVPLAGVSVSLPSVRFDRDRLPGLVGALSRAVAGIERDLAAQP</sequence>
<organism evidence="6 7">
    <name type="scientific">Pseudonocardia acidicola</name>
    <dbReference type="NCBI Taxonomy" id="2724939"/>
    <lineage>
        <taxon>Bacteria</taxon>
        <taxon>Bacillati</taxon>
        <taxon>Actinomycetota</taxon>
        <taxon>Actinomycetes</taxon>
        <taxon>Pseudonocardiales</taxon>
        <taxon>Pseudonocardiaceae</taxon>
        <taxon>Pseudonocardia</taxon>
    </lineage>
</organism>
<dbReference type="Proteomes" id="UP000820669">
    <property type="component" value="Unassembled WGS sequence"/>
</dbReference>
<keyword evidence="3" id="KW-0804">Transcription</keyword>
<dbReference type="Gene3D" id="1.10.10.10">
    <property type="entry name" value="Winged helix-like DNA-binding domain superfamily/Winged helix DNA-binding domain"/>
    <property type="match status" value="1"/>
</dbReference>
<keyword evidence="1" id="KW-0805">Transcription regulation</keyword>
<dbReference type="Gene3D" id="3.30.450.40">
    <property type="match status" value="1"/>
</dbReference>
<comment type="caution">
    <text evidence="6">The sequence shown here is derived from an EMBL/GenBank/DDBJ whole genome shotgun (WGS) entry which is preliminary data.</text>
</comment>
<feature type="domain" description="IclR-ED" evidence="5">
    <location>
        <begin position="63"/>
        <end position="244"/>
    </location>
</feature>
<dbReference type="RefSeq" id="WP_169380943.1">
    <property type="nucleotide sequence ID" value="NZ_JAAXLA010000012.1"/>
</dbReference>
<dbReference type="InterPro" id="IPR050707">
    <property type="entry name" value="HTH_MetabolicPath_Reg"/>
</dbReference>
<dbReference type="PROSITE" id="PS51078">
    <property type="entry name" value="ICLR_ED"/>
    <property type="match status" value="1"/>
</dbReference>
<name>A0ABX1S7G7_9PSEU</name>
<dbReference type="PANTHER" id="PTHR30136">
    <property type="entry name" value="HELIX-TURN-HELIX TRANSCRIPTIONAL REGULATOR, ICLR FAMILY"/>
    <property type="match status" value="1"/>
</dbReference>
<dbReference type="Pfam" id="PF09339">
    <property type="entry name" value="HTH_IclR"/>
    <property type="match status" value="1"/>
</dbReference>
<evidence type="ECO:0000259" key="5">
    <source>
        <dbReference type="PROSITE" id="PS51078"/>
    </source>
</evidence>
<dbReference type="EMBL" id="JAAXLA010000012">
    <property type="protein sequence ID" value="NMH97509.1"/>
    <property type="molecule type" value="Genomic_DNA"/>
</dbReference>
<dbReference type="InterPro" id="IPR036388">
    <property type="entry name" value="WH-like_DNA-bd_sf"/>
</dbReference>
<dbReference type="InterPro" id="IPR036390">
    <property type="entry name" value="WH_DNA-bd_sf"/>
</dbReference>
<dbReference type="SUPFAM" id="SSF55781">
    <property type="entry name" value="GAF domain-like"/>
    <property type="match status" value="1"/>
</dbReference>
<evidence type="ECO:0000259" key="4">
    <source>
        <dbReference type="PROSITE" id="PS51077"/>
    </source>
</evidence>
<keyword evidence="7" id="KW-1185">Reference proteome</keyword>
<gene>
    <name evidence="6" type="ORF">HF526_09320</name>
</gene>
<dbReference type="SMART" id="SM00346">
    <property type="entry name" value="HTH_ICLR"/>
    <property type="match status" value="1"/>
</dbReference>
<dbReference type="PANTHER" id="PTHR30136:SF24">
    <property type="entry name" value="HTH-TYPE TRANSCRIPTIONAL REPRESSOR ALLR"/>
    <property type="match status" value="1"/>
</dbReference>
<dbReference type="InterPro" id="IPR014757">
    <property type="entry name" value="Tscrpt_reg_IclR_C"/>
</dbReference>
<keyword evidence="2" id="KW-0238">DNA-binding</keyword>
<evidence type="ECO:0000256" key="1">
    <source>
        <dbReference type="ARBA" id="ARBA00023015"/>
    </source>
</evidence>
<protein>
    <submittedName>
        <fullName evidence="6">IclR family transcriptional regulator</fullName>
    </submittedName>
</protein>
<evidence type="ECO:0000256" key="2">
    <source>
        <dbReference type="ARBA" id="ARBA00023125"/>
    </source>
</evidence>
<proteinExistence type="predicted"/>
<reference evidence="6 7" key="1">
    <citation type="submission" date="2020-04" db="EMBL/GenBank/DDBJ databases">
        <authorList>
            <person name="Klaysubun C."/>
            <person name="Duangmal K."/>
            <person name="Lipun K."/>
        </authorList>
    </citation>
    <scope>NUCLEOTIDE SEQUENCE [LARGE SCALE GENOMIC DNA]</scope>
    <source>
        <strain evidence="6 7">K10HN5</strain>
    </source>
</reference>
<evidence type="ECO:0000313" key="7">
    <source>
        <dbReference type="Proteomes" id="UP000820669"/>
    </source>
</evidence>